<dbReference type="PROSITE" id="PS51379">
    <property type="entry name" value="4FE4S_FER_2"/>
    <property type="match status" value="2"/>
</dbReference>
<evidence type="ECO:0000256" key="5">
    <source>
        <dbReference type="ARBA" id="ARBA00023014"/>
    </source>
</evidence>
<keyword evidence="5" id="KW-0411">Iron-sulfur</keyword>
<keyword evidence="6" id="KW-0472">Membrane</keyword>
<feature type="domain" description="4Fe-4S ferredoxin-type" evidence="7">
    <location>
        <begin position="306"/>
        <end position="337"/>
    </location>
</feature>
<dbReference type="InterPro" id="IPR017900">
    <property type="entry name" value="4Fe4S_Fe_S_CS"/>
</dbReference>
<feature type="transmembrane region" description="Helical" evidence="6">
    <location>
        <begin position="6"/>
        <end position="27"/>
    </location>
</feature>
<feature type="transmembrane region" description="Helical" evidence="6">
    <location>
        <begin position="67"/>
        <end position="87"/>
    </location>
</feature>
<dbReference type="SUPFAM" id="SSF46548">
    <property type="entry name" value="alpha-helical ferredoxin"/>
    <property type="match status" value="1"/>
</dbReference>
<dbReference type="PROSITE" id="PS00198">
    <property type="entry name" value="4FE4S_FER_1"/>
    <property type="match status" value="2"/>
</dbReference>
<dbReference type="InterPro" id="IPR021872">
    <property type="entry name" value="Csal_0991-like_N"/>
</dbReference>
<protein>
    <submittedName>
        <fullName evidence="8">Succinate dehydrogenase/fumarate reductase iron-sulfur subunit</fullName>
    </submittedName>
</protein>
<dbReference type="PANTHER" id="PTHR43255">
    <property type="entry name" value="IRON-SULFUR-BINDING OXIDOREDUCTASE FADF-RELATED-RELATED"/>
    <property type="match status" value="1"/>
</dbReference>
<dbReference type="OrthoDB" id="9794954at2"/>
<sequence>MAWLMIGLVWLLAIAVAVGAAGFVRLWRRGAPARVDWVGGLLALPRRYLVDVHHVVERRPGAGRMHVLAAGGLLGSLVLVMLAMLPPLGSSRIYWGLVLACALAGMAGSALVRARRVPVRPSFLSGGLFNWLAPVLAAMTGAIAVLAACQVVLAYTPARQGVMAFATMLLAVGGFGLLGLFLYGPMRHAFAGSTWLVAHSRPGRFGGGRDTALQPLDLTQPVLGAVTPGDFAWNMLSSFDACIQCGRCEQACPAFAAGQRLNPKALIQGMVSAMRDDGGASYTGSPAPNAPPVAGNGGMDHPVVGTDAMIHPDTLWACTTCRACVEECPMMIEHVDTVIALRRGQTLMHGDVRPGAAQVLRRMRDSAEPGGRPLSERADMLAMDIPVLKEGEETDILLWLGEGAYDRRYARTLQALVRLMQQAGLRFAILGEAESDCGDLARRLGDEATFQMLAADVITTLGRRKFSTIVTADPHCYNMLRNEYPALGGIWRVRHHTALLDDLVTQGRLVLAARDLPPVAWHDPCYLARYNGETQAPRRLLQAACTRTVEMERHGMQAMCCGGGGGNPVSDVDAQVRIPDLRMGQARDAGARIVAVGCPGCTAMLEGVTGDRPEVRDIAELVLDAVVRA</sequence>
<dbReference type="GO" id="GO:0051539">
    <property type="term" value="F:4 iron, 4 sulfur cluster binding"/>
    <property type="evidence" value="ECO:0007669"/>
    <property type="project" value="UniProtKB-KW"/>
</dbReference>
<dbReference type="GO" id="GO:0005886">
    <property type="term" value="C:plasma membrane"/>
    <property type="evidence" value="ECO:0007669"/>
    <property type="project" value="TreeGrafter"/>
</dbReference>
<evidence type="ECO:0000256" key="4">
    <source>
        <dbReference type="ARBA" id="ARBA00023004"/>
    </source>
</evidence>
<feature type="domain" description="4Fe-4S ferredoxin-type" evidence="7">
    <location>
        <begin position="233"/>
        <end position="264"/>
    </location>
</feature>
<dbReference type="EMBL" id="CP023036">
    <property type="protein sequence ID" value="AXY23543.1"/>
    <property type="molecule type" value="Genomic_DNA"/>
</dbReference>
<dbReference type="Pfam" id="PF13183">
    <property type="entry name" value="Fer4_8"/>
    <property type="match status" value="1"/>
</dbReference>
<gene>
    <name evidence="8" type="ORF">CD178_02797</name>
</gene>
<keyword evidence="1" id="KW-0004">4Fe-4S</keyword>
<dbReference type="InterPro" id="IPR017896">
    <property type="entry name" value="4Fe4S_Fe-S-bd"/>
</dbReference>
<name>A0A347WFA0_9PROT</name>
<dbReference type="InterPro" id="IPR009051">
    <property type="entry name" value="Helical_ferredxn"/>
</dbReference>
<evidence type="ECO:0000313" key="9">
    <source>
        <dbReference type="Proteomes" id="UP000264120"/>
    </source>
</evidence>
<organism evidence="8 9">
    <name type="scientific">Komagataeibacter saccharivorans</name>
    <dbReference type="NCBI Taxonomy" id="265959"/>
    <lineage>
        <taxon>Bacteria</taxon>
        <taxon>Pseudomonadati</taxon>
        <taxon>Pseudomonadota</taxon>
        <taxon>Alphaproteobacteria</taxon>
        <taxon>Acetobacterales</taxon>
        <taxon>Acetobacteraceae</taxon>
        <taxon>Komagataeibacter</taxon>
    </lineage>
</organism>
<dbReference type="InterPro" id="IPR051460">
    <property type="entry name" value="HdrC_iron-sulfur_subunit"/>
</dbReference>
<dbReference type="GO" id="GO:0046872">
    <property type="term" value="F:metal ion binding"/>
    <property type="evidence" value="ECO:0007669"/>
    <property type="project" value="UniProtKB-KW"/>
</dbReference>
<evidence type="ECO:0000259" key="7">
    <source>
        <dbReference type="PROSITE" id="PS51379"/>
    </source>
</evidence>
<evidence type="ECO:0000256" key="2">
    <source>
        <dbReference type="ARBA" id="ARBA00022723"/>
    </source>
</evidence>
<keyword evidence="6" id="KW-0812">Transmembrane</keyword>
<dbReference type="Proteomes" id="UP000264120">
    <property type="component" value="Chromosome"/>
</dbReference>
<dbReference type="InterPro" id="IPR004017">
    <property type="entry name" value="Cys_rich_dom"/>
</dbReference>
<keyword evidence="3" id="KW-0560">Oxidoreductase</keyword>
<dbReference type="Pfam" id="PF11982">
    <property type="entry name" value="DUF3483"/>
    <property type="match status" value="1"/>
</dbReference>
<keyword evidence="6" id="KW-1133">Transmembrane helix</keyword>
<reference evidence="8 9" key="1">
    <citation type="submission" date="2017-08" db="EMBL/GenBank/DDBJ databases">
        <title>Complete genome sequence of Gluconacetobacter saccharivorans CV1 isolated from Fermented Vinegar.</title>
        <authorList>
            <person name="Kim S.-Y."/>
        </authorList>
    </citation>
    <scope>NUCLEOTIDE SEQUENCE [LARGE SCALE GENOMIC DNA]</scope>
    <source>
        <strain evidence="8 9">CV1</strain>
    </source>
</reference>
<dbReference type="Gene3D" id="1.10.1060.10">
    <property type="entry name" value="Alpha-helical ferredoxin"/>
    <property type="match status" value="1"/>
</dbReference>
<dbReference type="PANTHER" id="PTHR43255:SF1">
    <property type="entry name" value="IRON-SULFUR-BINDING OXIDOREDUCTASE FADF-RELATED"/>
    <property type="match status" value="1"/>
</dbReference>
<proteinExistence type="predicted"/>
<accession>A0A347WFA0</accession>
<evidence type="ECO:0000256" key="1">
    <source>
        <dbReference type="ARBA" id="ARBA00022485"/>
    </source>
</evidence>
<dbReference type="AlphaFoldDB" id="A0A347WFA0"/>
<keyword evidence="2" id="KW-0479">Metal-binding</keyword>
<dbReference type="RefSeq" id="WP_118963391.1">
    <property type="nucleotide sequence ID" value="NZ_CP023036.1"/>
</dbReference>
<feature type="transmembrane region" description="Helical" evidence="6">
    <location>
        <begin position="93"/>
        <end position="112"/>
    </location>
</feature>
<evidence type="ECO:0000256" key="3">
    <source>
        <dbReference type="ARBA" id="ARBA00023002"/>
    </source>
</evidence>
<feature type="transmembrane region" description="Helical" evidence="6">
    <location>
        <begin position="162"/>
        <end position="183"/>
    </location>
</feature>
<keyword evidence="9" id="KW-1185">Reference proteome</keyword>
<evidence type="ECO:0000313" key="8">
    <source>
        <dbReference type="EMBL" id="AXY23543.1"/>
    </source>
</evidence>
<dbReference type="Pfam" id="PF02754">
    <property type="entry name" value="CCG"/>
    <property type="match status" value="2"/>
</dbReference>
<dbReference type="GO" id="GO:0016491">
    <property type="term" value="F:oxidoreductase activity"/>
    <property type="evidence" value="ECO:0007669"/>
    <property type="project" value="UniProtKB-KW"/>
</dbReference>
<dbReference type="KEGG" id="ksc:CD178_02797"/>
<feature type="transmembrane region" description="Helical" evidence="6">
    <location>
        <begin position="132"/>
        <end position="156"/>
    </location>
</feature>
<keyword evidence="4" id="KW-0408">Iron</keyword>
<evidence type="ECO:0000256" key="6">
    <source>
        <dbReference type="SAM" id="Phobius"/>
    </source>
</evidence>